<feature type="domain" description="Methylated-DNA-[protein]-cysteine S-methyltransferase DNA binding" evidence="10">
    <location>
        <begin position="70"/>
        <end position="150"/>
    </location>
</feature>
<dbReference type="Pfam" id="PF02870">
    <property type="entry name" value="Methyltransf_1N"/>
    <property type="match status" value="1"/>
</dbReference>
<organism evidence="12 13">
    <name type="scientific">Anaerococcus lactolyticus ATCC 51172</name>
    <dbReference type="NCBI Taxonomy" id="525254"/>
    <lineage>
        <taxon>Bacteria</taxon>
        <taxon>Bacillati</taxon>
        <taxon>Bacillota</taxon>
        <taxon>Tissierellia</taxon>
        <taxon>Tissierellales</taxon>
        <taxon>Peptoniphilaceae</taxon>
        <taxon>Anaerococcus</taxon>
    </lineage>
</organism>
<dbReference type="CDD" id="cd06445">
    <property type="entry name" value="ATase"/>
    <property type="match status" value="1"/>
</dbReference>
<evidence type="ECO:0000256" key="9">
    <source>
        <dbReference type="HAMAP-Rule" id="MF_00772"/>
    </source>
</evidence>
<dbReference type="PROSITE" id="PS00374">
    <property type="entry name" value="MGMT"/>
    <property type="match status" value="1"/>
</dbReference>
<comment type="subcellular location">
    <subcellularLocation>
        <location evidence="9">Cytoplasm</location>
    </subcellularLocation>
</comment>
<evidence type="ECO:0000313" key="13">
    <source>
        <dbReference type="Proteomes" id="UP000005984"/>
    </source>
</evidence>
<comment type="catalytic activity">
    <reaction evidence="1 9">
        <text>a 4-O-methyl-thymidine in DNA + L-cysteinyl-[protein] = a thymidine in DNA + S-methyl-L-cysteinyl-[protein]</text>
        <dbReference type="Rhea" id="RHEA:53428"/>
        <dbReference type="Rhea" id="RHEA-COMP:10131"/>
        <dbReference type="Rhea" id="RHEA-COMP:10132"/>
        <dbReference type="Rhea" id="RHEA-COMP:13555"/>
        <dbReference type="Rhea" id="RHEA-COMP:13556"/>
        <dbReference type="ChEBI" id="CHEBI:29950"/>
        <dbReference type="ChEBI" id="CHEBI:82612"/>
        <dbReference type="ChEBI" id="CHEBI:137386"/>
        <dbReference type="ChEBI" id="CHEBI:137387"/>
        <dbReference type="EC" id="2.1.1.63"/>
    </reaction>
</comment>
<dbReference type="AlphaFoldDB" id="C2BF84"/>
<dbReference type="InterPro" id="IPR036217">
    <property type="entry name" value="MethylDNA_cys_MeTrfase_DNAb"/>
</dbReference>
<evidence type="ECO:0000256" key="4">
    <source>
        <dbReference type="ARBA" id="ARBA00022603"/>
    </source>
</evidence>
<keyword evidence="13" id="KW-1185">Reference proteome</keyword>
<dbReference type="Gene3D" id="1.10.10.10">
    <property type="entry name" value="Winged helix-like DNA-binding domain superfamily/Winged helix DNA-binding domain"/>
    <property type="match status" value="1"/>
</dbReference>
<keyword evidence="5 9" id="KW-0808">Transferase</keyword>
<dbReference type="PANTHER" id="PTHR10815">
    <property type="entry name" value="METHYLATED-DNA--PROTEIN-CYSTEINE METHYLTRANSFERASE"/>
    <property type="match status" value="1"/>
</dbReference>
<dbReference type="Gene3D" id="3.30.160.70">
    <property type="entry name" value="Methylated DNA-protein cysteine methyltransferase domain"/>
    <property type="match status" value="1"/>
</dbReference>
<dbReference type="SUPFAM" id="SSF46767">
    <property type="entry name" value="Methylated DNA-protein cysteine methyltransferase, C-terminal domain"/>
    <property type="match status" value="1"/>
</dbReference>
<dbReference type="HAMAP" id="MF_00772">
    <property type="entry name" value="OGT"/>
    <property type="match status" value="1"/>
</dbReference>
<dbReference type="Proteomes" id="UP000005984">
    <property type="component" value="Unassembled WGS sequence"/>
</dbReference>
<dbReference type="STRING" id="525254.HMPREF0072_1004"/>
<keyword evidence="7 9" id="KW-0234">DNA repair</keyword>
<dbReference type="InterPro" id="IPR001497">
    <property type="entry name" value="MethylDNA_cys_MeTrfase_AS"/>
</dbReference>
<feature type="domain" description="Methylguanine DNA methyltransferase ribonuclease-like" evidence="11">
    <location>
        <begin position="1"/>
        <end position="63"/>
    </location>
</feature>
<comment type="miscellaneous">
    <text evidence="9">This enzyme catalyzes only one turnover and therefore is not strictly catalytic. According to one definition, an enzyme is a biocatalyst that acts repeatedly and over many reaction cycles.</text>
</comment>
<name>C2BF84_9FIRM</name>
<dbReference type="InterPro" id="IPR036631">
    <property type="entry name" value="MGMT_N_sf"/>
</dbReference>
<evidence type="ECO:0000256" key="5">
    <source>
        <dbReference type="ARBA" id="ARBA00022679"/>
    </source>
</evidence>
<keyword evidence="4 9" id="KW-0489">Methyltransferase</keyword>
<evidence type="ECO:0000256" key="1">
    <source>
        <dbReference type="ARBA" id="ARBA00001286"/>
    </source>
</evidence>
<gene>
    <name evidence="12" type="ORF">HMPREF0072_1004</name>
</gene>
<dbReference type="EMBL" id="ABYO01000193">
    <property type="protein sequence ID" value="EEI86482.1"/>
    <property type="molecule type" value="Genomic_DNA"/>
</dbReference>
<evidence type="ECO:0000256" key="2">
    <source>
        <dbReference type="ARBA" id="ARBA00008711"/>
    </source>
</evidence>
<evidence type="ECO:0000256" key="6">
    <source>
        <dbReference type="ARBA" id="ARBA00022763"/>
    </source>
</evidence>
<evidence type="ECO:0000259" key="10">
    <source>
        <dbReference type="Pfam" id="PF01035"/>
    </source>
</evidence>
<comment type="function">
    <text evidence="9">Involved in the cellular defense against the biological effects of O6-methylguanine (O6-MeG) and O4-methylthymine (O4-MeT) in DNA. Repairs the methylated nucleobase in DNA by stoichiometrically transferring the methyl group to a cysteine residue in the enzyme. This is a suicide reaction: the enzyme is irreversibly inactivated.</text>
</comment>
<sequence>MKYGYFKSQLGIIKISYEKKIRKIELVDKIDENSEENELFNIFKKQLLDYFEGKRTDFDHLDLLDPKGTAFQKSVREALLKIPYGKTRSYKEIAKAIGKPRATQAVGTAIGKNPILIIVPCHRVIKADGSLGNFSYGSQIKAKILKIEGINF</sequence>
<accession>C2BF84</accession>
<feature type="active site" description="Nucleophile; methyl group acceptor" evidence="9">
    <location>
        <position position="121"/>
    </location>
</feature>
<dbReference type="RefSeq" id="WP_004827015.1">
    <property type="nucleotide sequence ID" value="NZ_GG666044.1"/>
</dbReference>
<comment type="caution">
    <text evidence="12">The sequence shown here is derived from an EMBL/GenBank/DDBJ whole genome shotgun (WGS) entry which is preliminary data.</text>
</comment>
<dbReference type="FunFam" id="1.10.10.10:FF:000214">
    <property type="entry name" value="Methylated-DNA--protein-cysteine methyltransferase"/>
    <property type="match status" value="1"/>
</dbReference>
<dbReference type="GO" id="GO:0003908">
    <property type="term" value="F:methylated-DNA-[protein]-cysteine S-methyltransferase activity"/>
    <property type="evidence" value="ECO:0007669"/>
    <property type="project" value="UniProtKB-UniRule"/>
</dbReference>
<evidence type="ECO:0000313" key="12">
    <source>
        <dbReference type="EMBL" id="EEI86482.1"/>
    </source>
</evidence>
<dbReference type="GO" id="GO:0005737">
    <property type="term" value="C:cytoplasm"/>
    <property type="evidence" value="ECO:0007669"/>
    <property type="project" value="UniProtKB-SubCell"/>
</dbReference>
<protein>
    <recommendedName>
        <fullName evidence="9">Methylated-DNA--protein-cysteine methyltransferase</fullName>
        <ecNumber evidence="9">2.1.1.63</ecNumber>
    </recommendedName>
    <alternativeName>
        <fullName evidence="9">6-O-methylguanine-DNA methyltransferase</fullName>
        <shortName evidence="9">MGMT</shortName>
    </alternativeName>
    <alternativeName>
        <fullName evidence="9">O-6-methylguanine-DNA-alkyltransferase</fullName>
    </alternativeName>
</protein>
<dbReference type="EC" id="2.1.1.63" evidence="9"/>
<evidence type="ECO:0000256" key="8">
    <source>
        <dbReference type="ARBA" id="ARBA00049348"/>
    </source>
</evidence>
<evidence type="ECO:0000259" key="11">
    <source>
        <dbReference type="Pfam" id="PF02870"/>
    </source>
</evidence>
<dbReference type="GO" id="GO:0006307">
    <property type="term" value="P:DNA alkylation repair"/>
    <property type="evidence" value="ECO:0007669"/>
    <property type="project" value="UniProtKB-UniRule"/>
</dbReference>
<dbReference type="InterPro" id="IPR014048">
    <property type="entry name" value="MethylDNA_cys_MeTrfase_DNA-bd"/>
</dbReference>
<keyword evidence="6 9" id="KW-0227">DNA damage</keyword>
<comment type="catalytic activity">
    <reaction evidence="8 9">
        <text>a 6-O-methyl-2'-deoxyguanosine in DNA + L-cysteinyl-[protein] = S-methyl-L-cysteinyl-[protein] + a 2'-deoxyguanosine in DNA</text>
        <dbReference type="Rhea" id="RHEA:24000"/>
        <dbReference type="Rhea" id="RHEA-COMP:10131"/>
        <dbReference type="Rhea" id="RHEA-COMP:10132"/>
        <dbReference type="Rhea" id="RHEA-COMP:11367"/>
        <dbReference type="Rhea" id="RHEA-COMP:11368"/>
        <dbReference type="ChEBI" id="CHEBI:29950"/>
        <dbReference type="ChEBI" id="CHEBI:82612"/>
        <dbReference type="ChEBI" id="CHEBI:85445"/>
        <dbReference type="ChEBI" id="CHEBI:85448"/>
        <dbReference type="EC" id="2.1.1.63"/>
    </reaction>
</comment>
<dbReference type="InterPro" id="IPR008332">
    <property type="entry name" value="MethylG_MeTrfase_N"/>
</dbReference>
<dbReference type="InterPro" id="IPR036388">
    <property type="entry name" value="WH-like_DNA-bd_sf"/>
</dbReference>
<reference evidence="12 13" key="1">
    <citation type="submission" date="2008-10" db="EMBL/GenBank/DDBJ databases">
        <authorList>
            <person name="Qin X."/>
            <person name="Bachman B."/>
            <person name="Battles P."/>
            <person name="Bell A."/>
            <person name="Bess C."/>
            <person name="Bickham C."/>
            <person name="Chaboub L."/>
            <person name="Chen D."/>
            <person name="Coyle M."/>
            <person name="Deiros D.R."/>
            <person name="Dinh H."/>
            <person name="Forbes L."/>
            <person name="Fowler G."/>
            <person name="Francisco L."/>
            <person name="Fu Q."/>
            <person name="Gubbala S."/>
            <person name="Hale W."/>
            <person name="Han Y."/>
            <person name="Hemphill L."/>
            <person name="Highlander S.K."/>
            <person name="Hirani K."/>
            <person name="Hogues M."/>
            <person name="Jackson L."/>
            <person name="Jakkamsetti A."/>
            <person name="Javaid M."/>
            <person name="Jiang H."/>
            <person name="Korchina V."/>
            <person name="Kovar C."/>
            <person name="Lara F."/>
            <person name="Lee S."/>
            <person name="Mata R."/>
            <person name="Mathew T."/>
            <person name="Moen C."/>
            <person name="Morales K."/>
            <person name="Munidasa M."/>
            <person name="Nazareth L."/>
            <person name="Ngo R."/>
            <person name="Nguyen L."/>
            <person name="Okwuonu G."/>
            <person name="Ongeri F."/>
            <person name="Patil S."/>
            <person name="Petrosino J."/>
            <person name="Pham C."/>
            <person name="Pham P."/>
            <person name="Pu L.-L."/>
            <person name="Puazo M."/>
            <person name="Raj R."/>
            <person name="Reid J."/>
            <person name="Rouhana J."/>
            <person name="Saada N."/>
            <person name="Shang Y."/>
            <person name="Simmons D."/>
            <person name="Thornton R."/>
            <person name="Warren J."/>
            <person name="Weissenberger G."/>
            <person name="Zhang J."/>
            <person name="Zhang L."/>
            <person name="Zhou C."/>
            <person name="Zhu D."/>
            <person name="Muzny D."/>
            <person name="Worley K."/>
            <person name="Gibbs R."/>
        </authorList>
    </citation>
    <scope>NUCLEOTIDE SEQUENCE [LARGE SCALE GENOMIC DNA]</scope>
    <source>
        <strain evidence="12 13">ATCC 51172</strain>
    </source>
</reference>
<dbReference type="InterPro" id="IPR023546">
    <property type="entry name" value="MGMT"/>
</dbReference>
<proteinExistence type="inferred from homology"/>
<evidence type="ECO:0000256" key="7">
    <source>
        <dbReference type="ARBA" id="ARBA00023204"/>
    </source>
</evidence>
<dbReference type="Pfam" id="PF01035">
    <property type="entry name" value="DNA_binding_1"/>
    <property type="match status" value="1"/>
</dbReference>
<dbReference type="PANTHER" id="PTHR10815:SF13">
    <property type="entry name" value="METHYLATED-DNA--PROTEIN-CYSTEINE METHYLTRANSFERASE"/>
    <property type="match status" value="1"/>
</dbReference>
<dbReference type="SUPFAM" id="SSF53155">
    <property type="entry name" value="Methylated DNA-protein cysteine methyltransferase domain"/>
    <property type="match status" value="1"/>
</dbReference>
<dbReference type="GO" id="GO:0032259">
    <property type="term" value="P:methylation"/>
    <property type="evidence" value="ECO:0007669"/>
    <property type="project" value="UniProtKB-KW"/>
</dbReference>
<dbReference type="HOGENOM" id="CLU_000445_52_2_9"/>
<dbReference type="eggNOG" id="COG0350">
    <property type="taxonomic scope" value="Bacteria"/>
</dbReference>
<dbReference type="NCBIfam" id="TIGR00589">
    <property type="entry name" value="ogt"/>
    <property type="match status" value="1"/>
</dbReference>
<keyword evidence="3 9" id="KW-0963">Cytoplasm</keyword>
<comment type="similarity">
    <text evidence="2 9">Belongs to the MGMT family.</text>
</comment>
<evidence type="ECO:0000256" key="3">
    <source>
        <dbReference type="ARBA" id="ARBA00022490"/>
    </source>
</evidence>